<gene>
    <name evidence="3" type="ORF">T11_7311</name>
</gene>
<evidence type="ECO:0000313" key="3">
    <source>
        <dbReference type="EMBL" id="KRZ06104.1"/>
    </source>
</evidence>
<organism evidence="3 4">
    <name type="scientific">Trichinella zimbabwensis</name>
    <dbReference type="NCBI Taxonomy" id="268475"/>
    <lineage>
        <taxon>Eukaryota</taxon>
        <taxon>Metazoa</taxon>
        <taxon>Ecdysozoa</taxon>
        <taxon>Nematoda</taxon>
        <taxon>Enoplea</taxon>
        <taxon>Dorylaimia</taxon>
        <taxon>Trichinellida</taxon>
        <taxon>Trichinellidae</taxon>
        <taxon>Trichinella</taxon>
    </lineage>
</organism>
<accession>A0A0V1H5R5</accession>
<keyword evidence="2" id="KW-1133">Transmembrane helix</keyword>
<dbReference type="EMBL" id="JYDP01000125">
    <property type="protein sequence ID" value="KRZ06104.1"/>
    <property type="molecule type" value="Genomic_DNA"/>
</dbReference>
<feature type="transmembrane region" description="Helical" evidence="2">
    <location>
        <begin position="12"/>
        <end position="31"/>
    </location>
</feature>
<evidence type="ECO:0000256" key="2">
    <source>
        <dbReference type="SAM" id="Phobius"/>
    </source>
</evidence>
<keyword evidence="2" id="KW-0812">Transmembrane</keyword>
<dbReference type="Proteomes" id="UP000055024">
    <property type="component" value="Unassembled WGS sequence"/>
</dbReference>
<reference evidence="3 4" key="1">
    <citation type="submission" date="2015-01" db="EMBL/GenBank/DDBJ databases">
        <title>Evolution of Trichinella species and genotypes.</title>
        <authorList>
            <person name="Korhonen P.K."/>
            <person name="Edoardo P."/>
            <person name="Giuseppe L.R."/>
            <person name="Gasser R.B."/>
        </authorList>
    </citation>
    <scope>NUCLEOTIDE SEQUENCE [LARGE SCALE GENOMIC DNA]</scope>
    <source>
        <strain evidence="3">ISS1029</strain>
    </source>
</reference>
<keyword evidence="2" id="KW-0472">Membrane</keyword>
<dbReference type="OrthoDB" id="10319742at2759"/>
<dbReference type="AlphaFoldDB" id="A0A0V1H5R5"/>
<feature type="region of interest" description="Disordered" evidence="1">
    <location>
        <begin position="37"/>
        <end position="59"/>
    </location>
</feature>
<sequence>MVSLVWCIWNFSLLFSPTVVVLLMVSSWLFLYKCEKKKQNGESEPPNSKPVSSGIKYDDDLEAGVDCGAYSEGGSAEVSDFESDSFNETGGGVNYVDGMNSYADYTVDDV</sequence>
<comment type="caution">
    <text evidence="3">The sequence shown here is derived from an EMBL/GenBank/DDBJ whole genome shotgun (WGS) entry which is preliminary data.</text>
</comment>
<protein>
    <submittedName>
        <fullName evidence="3">Uncharacterized protein</fullName>
    </submittedName>
</protein>
<evidence type="ECO:0000313" key="4">
    <source>
        <dbReference type="Proteomes" id="UP000055024"/>
    </source>
</evidence>
<evidence type="ECO:0000256" key="1">
    <source>
        <dbReference type="SAM" id="MobiDB-lite"/>
    </source>
</evidence>
<name>A0A0V1H5R5_9BILA</name>
<keyword evidence="4" id="KW-1185">Reference proteome</keyword>
<proteinExistence type="predicted"/>